<dbReference type="InterPro" id="IPR025665">
    <property type="entry name" value="Beta-barrel_OMP_2"/>
</dbReference>
<dbReference type="OrthoDB" id="959017at2"/>
<dbReference type="Proteomes" id="UP000289792">
    <property type="component" value="Unassembled WGS sequence"/>
</dbReference>
<dbReference type="EMBL" id="SDDZ01000001">
    <property type="protein sequence ID" value="RXJ52223.1"/>
    <property type="molecule type" value="Genomic_DNA"/>
</dbReference>
<organism evidence="3 4">
    <name type="scientific">Gelidibacter gilvus</name>
    <dbReference type="NCBI Taxonomy" id="59602"/>
    <lineage>
        <taxon>Bacteria</taxon>
        <taxon>Pseudomonadati</taxon>
        <taxon>Bacteroidota</taxon>
        <taxon>Flavobacteriia</taxon>
        <taxon>Flavobacteriales</taxon>
        <taxon>Flavobacteriaceae</taxon>
        <taxon>Gelidibacter</taxon>
    </lineage>
</organism>
<feature type="chain" id="PRO_5020424689" evidence="1">
    <location>
        <begin position="20"/>
        <end position="232"/>
    </location>
</feature>
<feature type="domain" description="Outer membrane protein beta-barrel" evidence="2">
    <location>
        <begin position="31"/>
        <end position="207"/>
    </location>
</feature>
<evidence type="ECO:0000256" key="1">
    <source>
        <dbReference type="SAM" id="SignalP"/>
    </source>
</evidence>
<sequence length="232" mass="26909">MKTAIFSVVFAFVTSILWAQQPVDTTFVDYKYKEDQFYFSITYDLLGKKHSEVKQSGFSSGIHFGVIKDMPINERRNKAFGVGLGLSINSYNQNMLISQDQDGEYTYQIIDENEITIRRNKFTTYLIELPIQYRWRTSTAKDYKFWRVHTGVKLGYVLYNSSKFVGSIDDIKLSNIDDFNKLQYGLTLNAGYSTWNFHVYYGLNSIFKDSAQLDGKSIDMNSIKIGLMFYVL</sequence>
<evidence type="ECO:0000259" key="2">
    <source>
        <dbReference type="Pfam" id="PF13568"/>
    </source>
</evidence>
<gene>
    <name evidence="3" type="ORF">ESZ48_00530</name>
</gene>
<dbReference type="AlphaFoldDB" id="A0A4Q0XMX9"/>
<protein>
    <submittedName>
        <fullName evidence="3">PorT family protein</fullName>
    </submittedName>
</protein>
<keyword evidence="1" id="KW-0732">Signal</keyword>
<name>A0A4Q0XMX9_9FLAO</name>
<feature type="signal peptide" evidence="1">
    <location>
        <begin position="1"/>
        <end position="19"/>
    </location>
</feature>
<evidence type="ECO:0000313" key="4">
    <source>
        <dbReference type="Proteomes" id="UP000289792"/>
    </source>
</evidence>
<dbReference type="RefSeq" id="WP_129015360.1">
    <property type="nucleotide sequence ID" value="NZ_SDDZ01000001.1"/>
</dbReference>
<accession>A0A4Q0XMX9</accession>
<dbReference type="Pfam" id="PF13568">
    <property type="entry name" value="OMP_b-brl_2"/>
    <property type="match status" value="1"/>
</dbReference>
<proteinExistence type="predicted"/>
<comment type="caution">
    <text evidence="3">The sequence shown here is derived from an EMBL/GenBank/DDBJ whole genome shotgun (WGS) entry which is preliminary data.</text>
</comment>
<reference evidence="3 4" key="1">
    <citation type="submission" date="2019-01" db="EMBL/GenBank/DDBJ databases">
        <title>Genome sequence of the Antarctic species Gelidibacter gilvus ACAM 158(T).</title>
        <authorList>
            <person name="Bowman J.P."/>
        </authorList>
    </citation>
    <scope>NUCLEOTIDE SEQUENCE [LARGE SCALE GENOMIC DNA]</scope>
    <source>
        <strain evidence="3 4">IC158</strain>
    </source>
</reference>
<keyword evidence="4" id="KW-1185">Reference proteome</keyword>
<evidence type="ECO:0000313" key="3">
    <source>
        <dbReference type="EMBL" id="RXJ52223.1"/>
    </source>
</evidence>